<name>A0A975IEM5_9SPIR</name>
<reference evidence="1 2" key="1">
    <citation type="journal article" date="2021" name="Microbiol. Resour. Announc.">
        <title>Complete Genome Sequences of Three Human Oral Treponema parvum Isolates.</title>
        <authorList>
            <person name="Zeng H."/>
            <person name="Watt R.M."/>
        </authorList>
    </citation>
    <scope>NUCLEOTIDE SEQUENCE [LARGE SCALE GENOMIC DNA]</scope>
    <source>
        <strain evidence="1 2">ATCC 700770</strain>
    </source>
</reference>
<dbReference type="AlphaFoldDB" id="A0A975IEM5"/>
<evidence type="ECO:0000313" key="1">
    <source>
        <dbReference type="EMBL" id="QTQ14205.1"/>
    </source>
</evidence>
<evidence type="ECO:0000313" key="2">
    <source>
        <dbReference type="Proteomes" id="UP000671908"/>
    </source>
</evidence>
<protein>
    <submittedName>
        <fullName evidence="1">Uncharacterized protein</fullName>
    </submittedName>
</protein>
<dbReference type="RefSeq" id="WP_210118881.1">
    <property type="nucleotide sequence ID" value="NZ_CP054142.1"/>
</dbReference>
<dbReference type="Proteomes" id="UP000671908">
    <property type="component" value="Chromosome"/>
</dbReference>
<organism evidence="1 2">
    <name type="scientific">Treponema parvum</name>
    <dbReference type="NCBI Taxonomy" id="138851"/>
    <lineage>
        <taxon>Bacteria</taxon>
        <taxon>Pseudomonadati</taxon>
        <taxon>Spirochaetota</taxon>
        <taxon>Spirochaetia</taxon>
        <taxon>Spirochaetales</taxon>
        <taxon>Treponemataceae</taxon>
        <taxon>Treponema</taxon>
    </lineage>
</organism>
<dbReference type="KEGG" id="tpav:HRQ91_06950"/>
<gene>
    <name evidence="1" type="ORF">HRQ91_06950</name>
</gene>
<sequence length="423" mass="46823">MTCIIKNIKILLHNHVRAAAFVTAFTVFTAALYLSAAGCIYAEPVSQIKVDGLKKTRNSYIQNVLKKYTLMDSGEINLKDVESDLIEEGLFSDIQIALEETESDAPILHITVKEKISFIPLPIASYSNGSFSGGGFVMDTNAFGRKDSFVVGGIFSKEAALGMASFTKGATDISHPGFAVFGMLSNRTNEITNSSDELLLKYDAFSWNITVSLLEKFTKEFSGGLGFAYLQHKIDDPTDIFKSSRNFCVIPNLTFSKADWDGWYISERSAVLQGTVYFSDLNGFSQNTEINFHFQKLLFPRTRFVSHAAMSYGIDLLRTEYNSNSSVGIFTLPNDFITEKIAGASAGFEAIAVKTEIGNFSVYGMYEFCAAEDWDETSLICHGPLGGIKMYLSKIMIPALSFVLAYNVPKDFFQYTFSLGMSF</sequence>
<dbReference type="EMBL" id="CP054142">
    <property type="protein sequence ID" value="QTQ14205.1"/>
    <property type="molecule type" value="Genomic_DNA"/>
</dbReference>
<keyword evidence="2" id="KW-1185">Reference proteome</keyword>
<proteinExistence type="predicted"/>
<accession>A0A975IEM5</accession>